<dbReference type="SMART" id="SM00987">
    <property type="entry name" value="UreE_C"/>
    <property type="match status" value="1"/>
</dbReference>
<keyword evidence="10" id="KW-1185">Reference proteome</keyword>
<accession>A0A1H8B3G9</accession>
<dbReference type="SUPFAM" id="SSF52141">
    <property type="entry name" value="Uracil-DNA glycosylase-like"/>
    <property type="match status" value="1"/>
</dbReference>
<dbReference type="InterPro" id="IPR051536">
    <property type="entry name" value="UDG_Type-4/5"/>
</dbReference>
<reference evidence="10" key="1">
    <citation type="submission" date="2016-10" db="EMBL/GenBank/DDBJ databases">
        <authorList>
            <person name="Varghese N."/>
            <person name="Submissions S."/>
        </authorList>
    </citation>
    <scope>NUCLEOTIDE SEQUENCE [LARGE SCALE GENOMIC DNA]</scope>
    <source>
        <strain evidence="10">B48,IBRC-M 10115,DSM 25386,CECT 8001</strain>
    </source>
</reference>
<evidence type="ECO:0000313" key="10">
    <source>
        <dbReference type="Proteomes" id="UP000198553"/>
    </source>
</evidence>
<evidence type="ECO:0000256" key="7">
    <source>
        <dbReference type="ARBA" id="ARBA00023204"/>
    </source>
</evidence>
<dbReference type="GO" id="GO:0006281">
    <property type="term" value="P:DNA repair"/>
    <property type="evidence" value="ECO:0007669"/>
    <property type="project" value="UniProtKB-KW"/>
</dbReference>
<dbReference type="CDD" id="cd10030">
    <property type="entry name" value="UDG-F4_TTUDGA_SPO1dp_like"/>
    <property type="match status" value="1"/>
</dbReference>
<dbReference type="Gene3D" id="3.40.470.10">
    <property type="entry name" value="Uracil-DNA glycosylase-like domain"/>
    <property type="match status" value="1"/>
</dbReference>
<keyword evidence="7" id="KW-0234">DNA repair</keyword>
<keyword evidence="1" id="KW-0004">4Fe-4S</keyword>
<keyword evidence="2" id="KW-0479">Metal-binding</keyword>
<evidence type="ECO:0000313" key="9">
    <source>
        <dbReference type="EMBL" id="SEM77472.1"/>
    </source>
</evidence>
<protein>
    <submittedName>
        <fullName evidence="9">DNA polymerase</fullName>
    </submittedName>
</protein>
<dbReference type="GO" id="GO:0051539">
    <property type="term" value="F:4 iron, 4 sulfur cluster binding"/>
    <property type="evidence" value="ECO:0007669"/>
    <property type="project" value="UniProtKB-KW"/>
</dbReference>
<evidence type="ECO:0000259" key="8">
    <source>
        <dbReference type="SMART" id="SM00986"/>
    </source>
</evidence>
<gene>
    <name evidence="9" type="ORF">SAMN05192533_105265</name>
</gene>
<evidence type="ECO:0000256" key="3">
    <source>
        <dbReference type="ARBA" id="ARBA00022763"/>
    </source>
</evidence>
<keyword evidence="3" id="KW-0227">DNA damage</keyword>
<evidence type="ECO:0000256" key="5">
    <source>
        <dbReference type="ARBA" id="ARBA00023004"/>
    </source>
</evidence>
<keyword evidence="4" id="KW-0378">Hydrolase</keyword>
<evidence type="ECO:0000256" key="6">
    <source>
        <dbReference type="ARBA" id="ARBA00023014"/>
    </source>
</evidence>
<proteinExistence type="predicted"/>
<keyword evidence="5" id="KW-0408">Iron</keyword>
<dbReference type="GO" id="GO:0097506">
    <property type="term" value="F:deaminated base DNA N-glycosylase activity"/>
    <property type="evidence" value="ECO:0007669"/>
    <property type="project" value="UniProtKB-ARBA"/>
</dbReference>
<feature type="domain" description="Uracil-DNA glycosylase-like" evidence="8">
    <location>
        <begin position="55"/>
        <end position="201"/>
    </location>
</feature>
<dbReference type="STRING" id="930146.SAMN05192533_105265"/>
<dbReference type="Pfam" id="PF03167">
    <property type="entry name" value="UDG"/>
    <property type="match status" value="1"/>
</dbReference>
<dbReference type="PANTHER" id="PTHR33693">
    <property type="entry name" value="TYPE-5 URACIL-DNA GLYCOSYLASE"/>
    <property type="match status" value="1"/>
</dbReference>
<dbReference type="InterPro" id="IPR005122">
    <property type="entry name" value="Uracil-DNA_glycosylase-like"/>
</dbReference>
<evidence type="ECO:0000256" key="4">
    <source>
        <dbReference type="ARBA" id="ARBA00022801"/>
    </source>
</evidence>
<name>A0A1H8B3G9_9BACI</name>
<sequence length="209" mass="23891">MQLNIGHNTNSYTVIEGGDLMPDFCASLWPEEPTPEHLKNCTECGLYKHGSRMVWGEGKPEAPILILLDNPGAREDRDNKPFVCGTRQTLQEAANQVGLKVEDLYVTYILKRKPIRAYDKEQTRKICMNHLKQQLQSKQPKFIVCLGNIAVQSFFQDSDVDVKSLRGKIHTVHGYKTTVAYHPLAVRRRPNLWPYFLEDLKLVVENGVQ</sequence>
<dbReference type="PANTHER" id="PTHR33693:SF1">
    <property type="entry name" value="TYPE-4 URACIL-DNA GLYCOSYLASE"/>
    <property type="match status" value="1"/>
</dbReference>
<keyword evidence="6" id="KW-0411">Iron-sulfur</keyword>
<dbReference type="Proteomes" id="UP000198553">
    <property type="component" value="Unassembled WGS sequence"/>
</dbReference>
<dbReference type="SMART" id="SM00986">
    <property type="entry name" value="UDG"/>
    <property type="match status" value="1"/>
</dbReference>
<organism evidence="9 10">
    <name type="scientific">Mesobacillus persicus</name>
    <dbReference type="NCBI Taxonomy" id="930146"/>
    <lineage>
        <taxon>Bacteria</taxon>
        <taxon>Bacillati</taxon>
        <taxon>Bacillota</taxon>
        <taxon>Bacilli</taxon>
        <taxon>Bacillales</taxon>
        <taxon>Bacillaceae</taxon>
        <taxon>Mesobacillus</taxon>
    </lineage>
</organism>
<evidence type="ECO:0000256" key="1">
    <source>
        <dbReference type="ARBA" id="ARBA00022485"/>
    </source>
</evidence>
<evidence type="ECO:0000256" key="2">
    <source>
        <dbReference type="ARBA" id="ARBA00022723"/>
    </source>
</evidence>
<dbReference type="EMBL" id="FOBW01000005">
    <property type="protein sequence ID" value="SEM77472.1"/>
    <property type="molecule type" value="Genomic_DNA"/>
</dbReference>
<dbReference type="GO" id="GO:0046872">
    <property type="term" value="F:metal ion binding"/>
    <property type="evidence" value="ECO:0007669"/>
    <property type="project" value="UniProtKB-KW"/>
</dbReference>
<dbReference type="InterPro" id="IPR036895">
    <property type="entry name" value="Uracil-DNA_glycosylase-like_sf"/>
</dbReference>
<dbReference type="AlphaFoldDB" id="A0A1H8B3G9"/>